<dbReference type="EMBL" id="BMKS01000004">
    <property type="protein sequence ID" value="GGG31164.1"/>
    <property type="molecule type" value="Genomic_DNA"/>
</dbReference>
<evidence type="ECO:0000313" key="3">
    <source>
        <dbReference type="EMBL" id="GGG31164.1"/>
    </source>
</evidence>
<evidence type="ECO:0000313" key="4">
    <source>
        <dbReference type="Proteomes" id="UP000597507"/>
    </source>
</evidence>
<accession>A0A8J2ZAF4</accession>
<evidence type="ECO:0000259" key="2">
    <source>
        <dbReference type="Pfam" id="PF06568"/>
    </source>
</evidence>
<dbReference type="Proteomes" id="UP000597507">
    <property type="component" value="Unassembled WGS sequence"/>
</dbReference>
<dbReference type="AlphaFoldDB" id="A0A8J2ZAF4"/>
<keyword evidence="4" id="KW-1185">Reference proteome</keyword>
<gene>
    <name evidence="3" type="ORF">GCM10010964_18890</name>
</gene>
<comment type="caution">
    <text evidence="3">The sequence shown here is derived from an EMBL/GenBank/DDBJ whole genome shotgun (WGS) entry which is preliminary data.</text>
</comment>
<proteinExistence type="predicted"/>
<evidence type="ECO:0000256" key="1">
    <source>
        <dbReference type="SAM" id="MobiDB-lite"/>
    </source>
</evidence>
<reference evidence="3 4" key="1">
    <citation type="journal article" date="2014" name="Int. J. Syst. Evol. Microbiol.">
        <title>Complete genome sequence of Corynebacterium casei LMG S-19264T (=DSM 44701T), isolated from a smear-ripened cheese.</title>
        <authorList>
            <consortium name="US DOE Joint Genome Institute (JGI-PGF)"/>
            <person name="Walter F."/>
            <person name="Albersmeier A."/>
            <person name="Kalinowski J."/>
            <person name="Ruckert C."/>
        </authorList>
    </citation>
    <scope>NUCLEOTIDE SEQUENCE [LARGE SCALE GENOMIC DNA]</scope>
    <source>
        <strain evidence="3 4">CGMCC 1.16330</strain>
    </source>
</reference>
<sequence>MTTETDLRPARRRALAREAEPDLPIAGACRAGPAGPHPRPSDPRMGVPAARAPALPRAEPVAARLAAPADANGIATGVPRRRPEGTAGVALAIERASRTLGLWLERARQRRRLAALTDAALRDIGISRHDAAREASKPFWRA</sequence>
<dbReference type="InterPro" id="IPR009506">
    <property type="entry name" value="YjiS-like"/>
</dbReference>
<dbReference type="Pfam" id="PF06568">
    <property type="entry name" value="YjiS-like"/>
    <property type="match status" value="1"/>
</dbReference>
<feature type="compositionally biased region" description="Basic and acidic residues" evidence="1">
    <location>
        <begin position="1"/>
        <end position="20"/>
    </location>
</feature>
<protein>
    <recommendedName>
        <fullName evidence="2">YjiS-like domain-containing protein</fullName>
    </recommendedName>
</protein>
<organism evidence="3 4">
    <name type="scientific">Caldovatus sediminis</name>
    <dbReference type="NCBI Taxonomy" id="2041189"/>
    <lineage>
        <taxon>Bacteria</taxon>
        <taxon>Pseudomonadati</taxon>
        <taxon>Pseudomonadota</taxon>
        <taxon>Alphaproteobacteria</taxon>
        <taxon>Acetobacterales</taxon>
        <taxon>Roseomonadaceae</taxon>
        <taxon>Caldovatus</taxon>
    </lineage>
</organism>
<name>A0A8J2ZAF4_9PROT</name>
<feature type="region of interest" description="Disordered" evidence="1">
    <location>
        <begin position="1"/>
        <end position="53"/>
    </location>
</feature>
<feature type="domain" description="YjiS-like" evidence="2">
    <location>
        <begin position="98"/>
        <end position="131"/>
    </location>
</feature>